<evidence type="ECO:0000313" key="9">
    <source>
        <dbReference type="Proteomes" id="UP000054498"/>
    </source>
</evidence>
<reference evidence="8 9" key="1">
    <citation type="journal article" date="2013" name="BMC Genomics">
        <title>Reconstruction of the lipid metabolism for the microalga Monoraphidium neglectum from its genome sequence reveals characteristics suitable for biofuel production.</title>
        <authorList>
            <person name="Bogen C."/>
            <person name="Al-Dilaimi A."/>
            <person name="Albersmeier A."/>
            <person name="Wichmann J."/>
            <person name="Grundmann M."/>
            <person name="Rupp O."/>
            <person name="Lauersen K.J."/>
            <person name="Blifernez-Klassen O."/>
            <person name="Kalinowski J."/>
            <person name="Goesmann A."/>
            <person name="Mussgnug J.H."/>
            <person name="Kruse O."/>
        </authorList>
    </citation>
    <scope>NUCLEOTIDE SEQUENCE [LARGE SCALE GENOMIC DNA]</scope>
    <source>
        <strain evidence="8 9">SAG 48.87</strain>
    </source>
</reference>
<accession>A0A0D2K6K7</accession>
<feature type="transmembrane region" description="Helical" evidence="6">
    <location>
        <begin position="186"/>
        <end position="206"/>
    </location>
</feature>
<keyword evidence="5 6" id="KW-0472">Membrane</keyword>
<dbReference type="KEGG" id="mng:MNEG_16140"/>
<dbReference type="GeneID" id="25733871"/>
<dbReference type="RefSeq" id="XP_013890843.1">
    <property type="nucleotide sequence ID" value="XM_014035389.1"/>
</dbReference>
<organism evidence="8 9">
    <name type="scientific">Monoraphidium neglectum</name>
    <dbReference type="NCBI Taxonomy" id="145388"/>
    <lineage>
        <taxon>Eukaryota</taxon>
        <taxon>Viridiplantae</taxon>
        <taxon>Chlorophyta</taxon>
        <taxon>core chlorophytes</taxon>
        <taxon>Chlorophyceae</taxon>
        <taxon>CS clade</taxon>
        <taxon>Sphaeropleales</taxon>
        <taxon>Selenastraceae</taxon>
        <taxon>Monoraphidium</taxon>
    </lineage>
</organism>
<feature type="transmembrane region" description="Helical" evidence="6">
    <location>
        <begin position="110"/>
        <end position="134"/>
    </location>
</feature>
<dbReference type="GO" id="GO:0016020">
    <property type="term" value="C:membrane"/>
    <property type="evidence" value="ECO:0007669"/>
    <property type="project" value="UniProtKB-SubCell"/>
</dbReference>
<evidence type="ECO:0000256" key="5">
    <source>
        <dbReference type="ARBA" id="ARBA00023136"/>
    </source>
</evidence>
<evidence type="ECO:0000259" key="7">
    <source>
        <dbReference type="Pfam" id="PF01061"/>
    </source>
</evidence>
<evidence type="ECO:0000256" key="2">
    <source>
        <dbReference type="ARBA" id="ARBA00022448"/>
    </source>
</evidence>
<keyword evidence="2" id="KW-0813">Transport</keyword>
<proteinExistence type="predicted"/>
<dbReference type="OrthoDB" id="66620at2759"/>
<dbReference type="PANTHER" id="PTHR48041">
    <property type="entry name" value="ABC TRANSPORTER G FAMILY MEMBER 28"/>
    <property type="match status" value="1"/>
</dbReference>
<name>A0A0D2K6K7_9CHLO</name>
<feature type="transmembrane region" description="Helical" evidence="6">
    <location>
        <begin position="162"/>
        <end position="180"/>
    </location>
</feature>
<dbReference type="Proteomes" id="UP000054498">
    <property type="component" value="Unassembled WGS sequence"/>
</dbReference>
<evidence type="ECO:0000256" key="6">
    <source>
        <dbReference type="SAM" id="Phobius"/>
    </source>
</evidence>
<evidence type="ECO:0000256" key="4">
    <source>
        <dbReference type="ARBA" id="ARBA00022989"/>
    </source>
</evidence>
<dbReference type="GO" id="GO:0140359">
    <property type="term" value="F:ABC-type transporter activity"/>
    <property type="evidence" value="ECO:0007669"/>
    <property type="project" value="InterPro"/>
</dbReference>
<evidence type="ECO:0000256" key="1">
    <source>
        <dbReference type="ARBA" id="ARBA00004141"/>
    </source>
</evidence>
<evidence type="ECO:0000313" key="8">
    <source>
        <dbReference type="EMBL" id="KIY91823.1"/>
    </source>
</evidence>
<protein>
    <submittedName>
        <fullName evidence="8">ABC(ABCG) family transporter: multidrug</fullName>
    </submittedName>
</protein>
<dbReference type="EMBL" id="KK106250">
    <property type="protein sequence ID" value="KIY91823.1"/>
    <property type="molecule type" value="Genomic_DNA"/>
</dbReference>
<keyword evidence="9" id="KW-1185">Reference proteome</keyword>
<feature type="transmembrane region" description="Helical" evidence="6">
    <location>
        <begin position="85"/>
        <end position="104"/>
    </location>
</feature>
<dbReference type="InterPro" id="IPR013525">
    <property type="entry name" value="ABC2_TM"/>
</dbReference>
<keyword evidence="3 6" id="KW-0812">Transmembrane</keyword>
<sequence length="226" mass="25505">MRISASVAACEFQIWGSKRRRVPHDTALRVEQLERQQREAAASGLAVRNATNTPWWWGLLVLVKYRTFYNYTDTAFLGARLADKVSMGITIMSLYWGIGGRLALDNIFNIAAVLFMWCMIPAFGAAAFVPSLVLERRLFVRERHDGLYRVSTYLAAKMIDEIGVAALGSVVISAIVYYGVRLEGAFTVFWITYFATLCVGICEDVYQNTLRNMYSQKNRFAIAAEP</sequence>
<gene>
    <name evidence="8" type="ORF">MNEG_16140</name>
</gene>
<dbReference type="AlphaFoldDB" id="A0A0D2K6K7"/>
<dbReference type="Pfam" id="PF01061">
    <property type="entry name" value="ABC2_membrane"/>
    <property type="match status" value="1"/>
</dbReference>
<keyword evidence="4 6" id="KW-1133">Transmembrane helix</keyword>
<feature type="domain" description="ABC-2 type transporter transmembrane" evidence="7">
    <location>
        <begin position="65"/>
        <end position="199"/>
    </location>
</feature>
<comment type="subcellular location">
    <subcellularLocation>
        <location evidence="1">Membrane</location>
        <topology evidence="1">Multi-pass membrane protein</topology>
    </subcellularLocation>
</comment>
<dbReference type="InterPro" id="IPR050352">
    <property type="entry name" value="ABCG_transporters"/>
</dbReference>
<dbReference type="PANTHER" id="PTHR48041:SF91">
    <property type="entry name" value="ABC TRANSPORTER G FAMILY MEMBER 28"/>
    <property type="match status" value="1"/>
</dbReference>
<evidence type="ECO:0000256" key="3">
    <source>
        <dbReference type="ARBA" id="ARBA00022692"/>
    </source>
</evidence>